<gene>
    <name evidence="1" type="ORF">H9789_08950</name>
</gene>
<name>A0A9E2L7E6_9BACT</name>
<dbReference type="InterPro" id="IPR036249">
    <property type="entry name" value="Thioredoxin-like_sf"/>
</dbReference>
<dbReference type="EMBL" id="JAHLFU010000188">
    <property type="protein sequence ID" value="MBU3853921.1"/>
    <property type="molecule type" value="Genomic_DNA"/>
</dbReference>
<dbReference type="SUPFAM" id="SSF52833">
    <property type="entry name" value="Thioredoxin-like"/>
    <property type="match status" value="1"/>
</dbReference>
<reference evidence="1" key="2">
    <citation type="submission" date="2021-04" db="EMBL/GenBank/DDBJ databases">
        <authorList>
            <person name="Gilroy R."/>
        </authorList>
    </citation>
    <scope>NUCLEOTIDE SEQUENCE</scope>
    <source>
        <strain evidence="1">G3-2149</strain>
    </source>
</reference>
<accession>A0A9E2L7E6</accession>
<protein>
    <submittedName>
        <fullName evidence="1">Glutaredoxin family protein</fullName>
    </submittedName>
</protein>
<dbReference type="NCBIfam" id="NF040494">
    <property type="entry name" value="nitrored_ArsF"/>
    <property type="match status" value="1"/>
</dbReference>
<evidence type="ECO:0000313" key="2">
    <source>
        <dbReference type="Proteomes" id="UP000823865"/>
    </source>
</evidence>
<dbReference type="Gene3D" id="3.40.30.10">
    <property type="entry name" value="Glutaredoxin"/>
    <property type="match status" value="1"/>
</dbReference>
<dbReference type="AlphaFoldDB" id="A0A9E2L7E6"/>
<reference evidence="1" key="1">
    <citation type="journal article" date="2021" name="PeerJ">
        <title>Extensive microbial diversity within the chicken gut microbiome revealed by metagenomics and culture.</title>
        <authorList>
            <person name="Gilroy R."/>
            <person name="Ravi A."/>
            <person name="Getino M."/>
            <person name="Pursley I."/>
            <person name="Horton D.L."/>
            <person name="Alikhan N.F."/>
            <person name="Baker D."/>
            <person name="Gharbi K."/>
            <person name="Hall N."/>
            <person name="Watson M."/>
            <person name="Adriaenssens E.M."/>
            <person name="Foster-Nyarko E."/>
            <person name="Jarju S."/>
            <person name="Secka A."/>
            <person name="Antonio M."/>
            <person name="Oren A."/>
            <person name="Chaudhuri R.R."/>
            <person name="La Ragione R."/>
            <person name="Hildebrand F."/>
            <person name="Pallen M.J."/>
        </authorList>
    </citation>
    <scope>NUCLEOTIDE SEQUENCE</scope>
    <source>
        <strain evidence="1">G3-2149</strain>
    </source>
</reference>
<dbReference type="InterPro" id="IPR047698">
    <property type="entry name" value="ArsF-like"/>
</dbReference>
<evidence type="ECO:0000313" key="1">
    <source>
        <dbReference type="EMBL" id="MBU3853921.1"/>
    </source>
</evidence>
<proteinExistence type="predicted"/>
<comment type="caution">
    <text evidence="1">The sequence shown here is derived from an EMBL/GenBank/DDBJ whole genome shotgun (WGS) entry which is preliminary data.</text>
</comment>
<organism evidence="1 2">
    <name type="scientific">Candidatus Paraprevotella stercoravium</name>
    <dbReference type="NCBI Taxonomy" id="2838725"/>
    <lineage>
        <taxon>Bacteria</taxon>
        <taxon>Pseudomonadati</taxon>
        <taxon>Bacteroidota</taxon>
        <taxon>Bacteroidia</taxon>
        <taxon>Bacteroidales</taxon>
        <taxon>Prevotellaceae</taxon>
        <taxon>Paraprevotella</taxon>
    </lineage>
</organism>
<dbReference type="Proteomes" id="UP000823865">
    <property type="component" value="Unassembled WGS sequence"/>
</dbReference>
<sequence>MKRILMAFTFCLPFLHSGLKAQSEVEVLYFQGKQRCATCMAIEKNARNAVNTQLASELKNGKVVFKTIDISQKENQKLAEKYQVTWSSLFVVGHNNGKETAKNLTPFAFKQARKDPEGFKKGLVQTVKNLLK</sequence>